<evidence type="ECO:0000313" key="1">
    <source>
        <dbReference type="EMBL" id="KAH9477771.1"/>
    </source>
</evidence>
<dbReference type="EMBL" id="JAFIQS020000009">
    <property type="protein sequence ID" value="KAH9477771.1"/>
    <property type="molecule type" value="Genomic_DNA"/>
</dbReference>
<name>A0ACB8GQ42_PSICU</name>
<keyword evidence="1" id="KW-0328">Glycosyltransferase</keyword>
<reference evidence="1" key="1">
    <citation type="submission" date="2021-10" db="EMBL/GenBank/DDBJ databases">
        <title>Psilocybe cubensis genome.</title>
        <authorList>
            <person name="Mckernan K.J."/>
            <person name="Crawford S."/>
            <person name="Trippe A."/>
            <person name="Kane L.T."/>
            <person name="Mclaughlin S."/>
        </authorList>
    </citation>
    <scope>NUCLEOTIDE SEQUENCE</scope>
    <source>
        <strain evidence="1">MGC-MH-2018</strain>
    </source>
</reference>
<gene>
    <name evidence="1" type="ORF">JR316_0010000</name>
</gene>
<sequence length="226" mass="24402">MTEPSQASYKKDLIQYAMEVDALKYGSFTLIAGRTSPYFFNSGLMCTGPILATLAAAYASTIAQALKDGSLPEFDILFGMAYKGIPFASNAAVALYSQHGISVSVAYNRKEVKDHGEGGIMVGEPVKGKRVVILDDVMTSGKTIHGAIETIRQNGGEVVGVIHALDRQEVGQDGVSSAVKVIEGLIGEGRVFSILTMTDLMIWLERKGLVKELESLQAYWDQYGLK</sequence>
<protein>
    <submittedName>
        <fullName evidence="1">Orotate phosphoribosyltransferase</fullName>
    </submittedName>
</protein>
<evidence type="ECO:0000313" key="2">
    <source>
        <dbReference type="Proteomes" id="UP000664032"/>
    </source>
</evidence>
<accession>A0ACB8GQ42</accession>
<organism evidence="1 2">
    <name type="scientific">Psilocybe cubensis</name>
    <name type="common">Psychedelic mushroom</name>
    <name type="synonym">Stropharia cubensis</name>
    <dbReference type="NCBI Taxonomy" id="181762"/>
    <lineage>
        <taxon>Eukaryota</taxon>
        <taxon>Fungi</taxon>
        <taxon>Dikarya</taxon>
        <taxon>Basidiomycota</taxon>
        <taxon>Agaricomycotina</taxon>
        <taxon>Agaricomycetes</taxon>
        <taxon>Agaricomycetidae</taxon>
        <taxon>Agaricales</taxon>
        <taxon>Agaricineae</taxon>
        <taxon>Strophariaceae</taxon>
        <taxon>Psilocybe</taxon>
    </lineage>
</organism>
<comment type="caution">
    <text evidence="1">The sequence shown here is derived from an EMBL/GenBank/DDBJ whole genome shotgun (WGS) entry which is preliminary data.</text>
</comment>
<proteinExistence type="predicted"/>
<keyword evidence="2" id="KW-1185">Reference proteome</keyword>
<dbReference type="Proteomes" id="UP000664032">
    <property type="component" value="Unassembled WGS sequence"/>
</dbReference>
<keyword evidence="1" id="KW-0808">Transferase</keyword>